<dbReference type="GeneID" id="59290532"/>
<comment type="caution">
    <text evidence="2">The sequence shown here is derived from an EMBL/GenBank/DDBJ whole genome shotgun (WGS) entry which is preliminary data.</text>
</comment>
<dbReference type="Proteomes" id="UP000578531">
    <property type="component" value="Unassembled WGS sequence"/>
</dbReference>
<dbReference type="AlphaFoldDB" id="A0A8H6L2A9"/>
<name>A0A8H6L2A9_9LECA</name>
<dbReference type="SUPFAM" id="SSF48452">
    <property type="entry name" value="TPR-like"/>
    <property type="match status" value="1"/>
</dbReference>
<dbReference type="InterPro" id="IPR011990">
    <property type="entry name" value="TPR-like_helical_dom_sf"/>
</dbReference>
<organism evidence="2 3">
    <name type="scientific">Letharia columbiana</name>
    <dbReference type="NCBI Taxonomy" id="112416"/>
    <lineage>
        <taxon>Eukaryota</taxon>
        <taxon>Fungi</taxon>
        <taxon>Dikarya</taxon>
        <taxon>Ascomycota</taxon>
        <taxon>Pezizomycotina</taxon>
        <taxon>Lecanoromycetes</taxon>
        <taxon>OSLEUM clade</taxon>
        <taxon>Lecanoromycetidae</taxon>
        <taxon>Lecanorales</taxon>
        <taxon>Lecanorineae</taxon>
        <taxon>Parmeliaceae</taxon>
        <taxon>Letharia</taxon>
    </lineage>
</organism>
<dbReference type="RefSeq" id="XP_037162338.1">
    <property type="nucleotide sequence ID" value="XM_037310774.1"/>
</dbReference>
<dbReference type="InterPro" id="IPR056681">
    <property type="entry name" value="DUF7779"/>
</dbReference>
<evidence type="ECO:0000313" key="2">
    <source>
        <dbReference type="EMBL" id="KAF6232915.1"/>
    </source>
</evidence>
<dbReference type="EMBL" id="JACCJC010000044">
    <property type="protein sequence ID" value="KAF6232915.1"/>
    <property type="molecule type" value="Genomic_DNA"/>
</dbReference>
<dbReference type="OrthoDB" id="6161812at2759"/>
<dbReference type="Pfam" id="PF25000">
    <property type="entry name" value="DUF7779"/>
    <property type="match status" value="1"/>
</dbReference>
<protein>
    <recommendedName>
        <fullName evidence="1">DUF7779 domain-containing protein</fullName>
    </recommendedName>
</protein>
<evidence type="ECO:0000259" key="1">
    <source>
        <dbReference type="Pfam" id="PF25000"/>
    </source>
</evidence>
<evidence type="ECO:0000313" key="3">
    <source>
        <dbReference type="Proteomes" id="UP000578531"/>
    </source>
</evidence>
<gene>
    <name evidence="2" type="ORF">HO173_008878</name>
</gene>
<proteinExistence type="predicted"/>
<accession>A0A8H6L2A9</accession>
<keyword evidence="3" id="KW-1185">Reference proteome</keyword>
<reference evidence="2 3" key="1">
    <citation type="journal article" date="2020" name="Genomics">
        <title>Complete, high-quality genomes from long-read metagenomic sequencing of two wolf lichen thalli reveals enigmatic genome architecture.</title>
        <authorList>
            <person name="McKenzie S.K."/>
            <person name="Walston R.F."/>
            <person name="Allen J.L."/>
        </authorList>
    </citation>
    <scope>NUCLEOTIDE SEQUENCE [LARGE SCALE GENOMIC DNA]</scope>
    <source>
        <strain evidence="2">WasteWater2</strain>
    </source>
</reference>
<dbReference type="Gene3D" id="1.25.40.10">
    <property type="entry name" value="Tetratricopeptide repeat domain"/>
    <property type="match status" value="1"/>
</dbReference>
<sequence length="614" mass="69711">MTCKTGEGQVSCVIVQRQTEPGHLTTSLANLPLLSEESLSCMTTLQSASLHTESLTDYDRQGKDLLNLGYIRDFPSMNYKPGEMDYAPEEMSPFLATHKETLSREALSTLRVMAFLDPKHLHQVFFEPLRQLFAAKDEDLVFKFPMTAAAHTEACAELVEASLIQRNEEDRGLTMRPEIQTSVLADTHTNGLISPLFNAIVKTLTVLWPQMLFVPDRTVNQEESATATASGTDYENYLKKRHSEGRMPPLQGYVQYARVNVWGQRDELVPHIARLEHIFYHLNEHMIKVCATITFAQLLVEASWYYMERSRYYDAEVKIQAALGVHELMWGKSRAHHASIYRVHAAIAIERGKPDEAAQYVDRQMEQLGLRWTVQGEELKQSGLLDRAPDAVPISPWGLDVPSGNLVVLPFRSICSFGWHLYLNAQDEKDPKYAQYLYEAELCFSTALKDSISAHDQMGQMNSRIGERSYALGNVANKQASFLGKAHFNESLEHYKNALRYFQGAIPDSYSSAGIAKTHYKLAIHFIRSQNYERATRHIDEAMLLYASNPAYNPHLARLIFQRSRIQTLTGDSSAKSTLHRAFAIRGRIRANDHRFAEELSEADFDALVGIWER</sequence>
<feature type="domain" description="DUF7779" evidence="1">
    <location>
        <begin position="100"/>
        <end position="186"/>
    </location>
</feature>